<name>A0AAX4HPN5_9BACT</name>
<feature type="chain" id="PRO_5043813970" evidence="1">
    <location>
        <begin position="22"/>
        <end position="452"/>
    </location>
</feature>
<sequence length="452" mass="51104">MKTTSMMTFILLATLTGKAFAQKNSSLPDIPAPRELTEVGSEFAEGTITRLSDGEASVFVPWAQNAQSVLTKALRDIQTMTVQQQVRHLTAIMKSVVTNSGSKNYQMFMRFVLNRTLLLVQETVSQSDWNEPGTAESVLDLQVTGINLALKFYESDLSYQSRANRGNDAVNQSYAIFGATFGKEMIRSIQNITDASAQYRVLYKTLEMVNWDFSRDAIAIEFADAIVEIYNTLNTLNEQPTNNDSESVLAIRRLNVLVNSVASVERTILLSNETTRRTLQERERLERMQATQRQMELDVARGISVMSNDKFYVVLGNNELERHRDCLSKQTTNTDHILVMQGNRTPQKYYNSSSYWSADTACRMIINGNSQVETSKSFNFYGEIEKQGYSFQAPSVSSLMYQCYNFLQEKRITQTDIFSVGTNNSVPRIHTNSSSYWRGPANICMAILDKVL</sequence>
<proteinExistence type="predicted"/>
<keyword evidence="1" id="KW-0732">Signal</keyword>
<dbReference type="EMBL" id="CP139487">
    <property type="protein sequence ID" value="WPU65224.1"/>
    <property type="molecule type" value="Genomic_DNA"/>
</dbReference>
<evidence type="ECO:0000256" key="1">
    <source>
        <dbReference type="SAM" id="SignalP"/>
    </source>
</evidence>
<gene>
    <name evidence="2" type="ORF">SOO65_00490</name>
</gene>
<organism evidence="2 3">
    <name type="scientific">Peredibacter starrii</name>
    <dbReference type="NCBI Taxonomy" id="28202"/>
    <lineage>
        <taxon>Bacteria</taxon>
        <taxon>Pseudomonadati</taxon>
        <taxon>Bdellovibrionota</taxon>
        <taxon>Bacteriovoracia</taxon>
        <taxon>Bacteriovoracales</taxon>
        <taxon>Bacteriovoracaceae</taxon>
        <taxon>Peredibacter</taxon>
    </lineage>
</organism>
<protein>
    <submittedName>
        <fullName evidence="2">Uncharacterized protein</fullName>
    </submittedName>
</protein>
<feature type="signal peptide" evidence="1">
    <location>
        <begin position="1"/>
        <end position="21"/>
    </location>
</feature>
<dbReference type="KEGG" id="psti:SOO65_00490"/>
<evidence type="ECO:0000313" key="2">
    <source>
        <dbReference type="EMBL" id="WPU65224.1"/>
    </source>
</evidence>
<dbReference type="AlphaFoldDB" id="A0AAX4HPN5"/>
<dbReference type="RefSeq" id="WP_321395378.1">
    <property type="nucleotide sequence ID" value="NZ_CP139487.1"/>
</dbReference>
<reference evidence="2 3" key="1">
    <citation type="submission" date="2023-11" db="EMBL/GenBank/DDBJ databases">
        <title>Peredibacter starrii A3.12.</title>
        <authorList>
            <person name="Mitchell R.J."/>
        </authorList>
    </citation>
    <scope>NUCLEOTIDE SEQUENCE [LARGE SCALE GENOMIC DNA]</scope>
    <source>
        <strain evidence="2 3">A3.12</strain>
    </source>
</reference>
<keyword evidence="3" id="KW-1185">Reference proteome</keyword>
<accession>A0AAX4HPN5</accession>
<evidence type="ECO:0000313" key="3">
    <source>
        <dbReference type="Proteomes" id="UP001324634"/>
    </source>
</evidence>
<dbReference type="Proteomes" id="UP001324634">
    <property type="component" value="Chromosome"/>
</dbReference>